<evidence type="ECO:0000313" key="9">
    <source>
        <dbReference type="EMBL" id="TLU74003.1"/>
    </source>
</evidence>
<dbReference type="AlphaFoldDB" id="A0A5R9JB78"/>
<feature type="transmembrane region" description="Helical" evidence="6">
    <location>
        <begin position="372"/>
        <end position="390"/>
    </location>
</feature>
<evidence type="ECO:0000256" key="6">
    <source>
        <dbReference type="SAM" id="Phobius"/>
    </source>
</evidence>
<keyword evidence="5 6" id="KW-0472">Membrane</keyword>
<name>A0A5R9JB78_9PROT</name>
<dbReference type="Pfam" id="PF03772">
    <property type="entry name" value="Competence"/>
    <property type="match status" value="1"/>
</dbReference>
<dbReference type="GO" id="GO:0005886">
    <property type="term" value="C:plasma membrane"/>
    <property type="evidence" value="ECO:0007669"/>
    <property type="project" value="UniProtKB-SubCell"/>
</dbReference>
<organism evidence="9 10">
    <name type="scientific">Lichenicoccus roseus</name>
    <dbReference type="NCBI Taxonomy" id="2683649"/>
    <lineage>
        <taxon>Bacteria</taxon>
        <taxon>Pseudomonadati</taxon>
        <taxon>Pseudomonadota</taxon>
        <taxon>Alphaproteobacteria</taxon>
        <taxon>Acetobacterales</taxon>
        <taxon>Acetobacteraceae</taxon>
        <taxon>Lichenicoccus</taxon>
    </lineage>
</organism>
<evidence type="ECO:0000259" key="7">
    <source>
        <dbReference type="Pfam" id="PF03772"/>
    </source>
</evidence>
<keyword evidence="4 6" id="KW-1133">Transmembrane helix</keyword>
<reference evidence="9 10" key="1">
    <citation type="submission" date="2019-05" db="EMBL/GenBank/DDBJ databases">
        <authorList>
            <person name="Pankratov T."/>
            <person name="Grouzdev D."/>
        </authorList>
    </citation>
    <scope>NUCLEOTIDE SEQUENCE [LARGE SCALE GENOMIC DNA]</scope>
    <source>
        <strain evidence="9 10">KEBCLARHB70R</strain>
    </source>
</reference>
<comment type="caution">
    <text evidence="9">The sequence shown here is derived from an EMBL/GenBank/DDBJ whole genome shotgun (WGS) entry which is preliminary data.</text>
</comment>
<feature type="transmembrane region" description="Helical" evidence="6">
    <location>
        <begin position="441"/>
        <end position="460"/>
    </location>
</feature>
<dbReference type="NCBIfam" id="TIGR00360">
    <property type="entry name" value="ComEC_N-term"/>
    <property type="match status" value="1"/>
</dbReference>
<feature type="transmembrane region" description="Helical" evidence="6">
    <location>
        <begin position="146"/>
        <end position="165"/>
    </location>
</feature>
<evidence type="ECO:0000256" key="3">
    <source>
        <dbReference type="ARBA" id="ARBA00022692"/>
    </source>
</evidence>
<evidence type="ECO:0000256" key="5">
    <source>
        <dbReference type="ARBA" id="ARBA00023136"/>
    </source>
</evidence>
<sequence>MCSKPVGLGAKRVRTLIARVLACRRFKDEDTSSRRPRTRTGCYSLRYRIGSAMDLSLGPLPAARPPAWMSVRAALRPLARALPGLLHQALVPERDRLALWLPACVGCGDALYFMLRVEPPVWPALLAAAIGLAVMLAARSIDGLRFAAAALLALAAGFIAAHLATGRMSPMPDLPKSAVVVSGRIAAIDVFADGSRRVTFAHPALDLDPPLDRRLHMKLRADDRQVLGVGDDIVLRGMLRAPAPPSLPGGRDMQREAFFDGLGGNGFALEAAELQAHRPATGLAMRWQALRETIAGRIMQALPDARGAIAATLVTGISTGISAADRNAFAVSGLAHLLAVAGLHLGIVMGLAMGTVRMALAAWEYAALRWPTRQIAACAALLAGAFYMALTGMHLPTLRSLTMAALGVLALMLGRRAVSLRGLAIAALLMLLAAPDSLLEVSFQMSFSAVLALIAGYETLRPVMHSMYGDGNWRRRFGLHVAALFMTSLLAGAASLPYAAFHFGHVQFYFVLANLLAVPLTALWVLPAGLLSLALMPLHLEALVLVPMGWGVEIILWLARTVARMPAASIAVPAMPLGGLGLISLGLLWLCLRRGRWRLLGLLPLLAGAVSPALNRPPDLLVSGDARLIALRLPSDREHGSRILLEQASGGSPMVLSDWRQAWAIETPALPMPASGTSGPVSCDAAICRIGRGGTTILLLRDPGHRRKAPVPASCDGIALLLSPAPIPLPHPHPGQQDRGGCGSVRAIDRFTVWREGAQAIWFEPGGVRPGGLKIVSDRDSRGLRPWIPVPGRRRLPRLPMALTE</sequence>
<keyword evidence="2" id="KW-1003">Cell membrane</keyword>
<dbReference type="EMBL" id="VCDI01000001">
    <property type="protein sequence ID" value="TLU74003.1"/>
    <property type="molecule type" value="Genomic_DNA"/>
</dbReference>
<comment type="subcellular location">
    <subcellularLocation>
        <location evidence="1">Cell membrane</location>
        <topology evidence="1">Multi-pass membrane protein</topology>
    </subcellularLocation>
</comment>
<accession>A0A5R9JB78</accession>
<dbReference type="OrthoDB" id="9790149at2"/>
<feature type="transmembrane region" description="Helical" evidence="6">
    <location>
        <begin position="570"/>
        <end position="592"/>
    </location>
</feature>
<proteinExistence type="predicted"/>
<feature type="transmembrane region" description="Helical" evidence="6">
    <location>
        <begin position="538"/>
        <end position="558"/>
    </location>
</feature>
<evidence type="ECO:0000256" key="2">
    <source>
        <dbReference type="ARBA" id="ARBA00022475"/>
    </source>
</evidence>
<dbReference type="PANTHER" id="PTHR30619">
    <property type="entry name" value="DNA INTERNALIZATION/COMPETENCE PROTEIN COMEC/REC2"/>
    <property type="match status" value="1"/>
</dbReference>
<dbReference type="InterPro" id="IPR004477">
    <property type="entry name" value="ComEC_N"/>
</dbReference>
<feature type="transmembrane region" description="Helical" evidence="6">
    <location>
        <begin position="334"/>
        <end position="360"/>
    </location>
</feature>
<feature type="domain" description="ComEC/Rec2-related protein" evidence="7">
    <location>
        <begin position="313"/>
        <end position="596"/>
    </location>
</feature>
<dbReference type="InterPro" id="IPR025405">
    <property type="entry name" value="DUF4131"/>
</dbReference>
<feature type="transmembrane region" description="Helical" evidence="6">
    <location>
        <begin position="506"/>
        <end position="526"/>
    </location>
</feature>
<feature type="transmembrane region" description="Helical" evidence="6">
    <location>
        <begin position="481"/>
        <end position="500"/>
    </location>
</feature>
<evidence type="ECO:0000256" key="1">
    <source>
        <dbReference type="ARBA" id="ARBA00004651"/>
    </source>
</evidence>
<feature type="domain" description="DUF4131" evidence="8">
    <location>
        <begin position="120"/>
        <end position="268"/>
    </location>
</feature>
<dbReference type="Proteomes" id="UP000305654">
    <property type="component" value="Unassembled WGS sequence"/>
</dbReference>
<evidence type="ECO:0000259" key="8">
    <source>
        <dbReference type="Pfam" id="PF13567"/>
    </source>
</evidence>
<dbReference type="InterPro" id="IPR052159">
    <property type="entry name" value="Competence_DNA_uptake"/>
</dbReference>
<dbReference type="Pfam" id="PF13567">
    <property type="entry name" value="DUF4131"/>
    <property type="match status" value="1"/>
</dbReference>
<keyword evidence="10" id="KW-1185">Reference proteome</keyword>
<evidence type="ECO:0000256" key="4">
    <source>
        <dbReference type="ARBA" id="ARBA00022989"/>
    </source>
</evidence>
<evidence type="ECO:0000313" key="10">
    <source>
        <dbReference type="Proteomes" id="UP000305654"/>
    </source>
</evidence>
<feature type="transmembrane region" description="Helical" evidence="6">
    <location>
        <begin position="418"/>
        <end position="435"/>
    </location>
</feature>
<protein>
    <submittedName>
        <fullName evidence="9">ComEC/Rec2 family competence protein</fullName>
    </submittedName>
</protein>
<gene>
    <name evidence="9" type="ORF">FE263_01940</name>
</gene>
<feature type="transmembrane region" description="Helical" evidence="6">
    <location>
        <begin position="121"/>
        <end position="139"/>
    </location>
</feature>
<dbReference type="PANTHER" id="PTHR30619:SF1">
    <property type="entry name" value="RECOMBINATION PROTEIN 2"/>
    <property type="match status" value="1"/>
</dbReference>
<keyword evidence="3 6" id="KW-0812">Transmembrane</keyword>